<dbReference type="RefSeq" id="WP_378227429.1">
    <property type="nucleotide sequence ID" value="NZ_JBHSLL010000003.1"/>
</dbReference>
<organism evidence="1 2">
    <name type="scientific">Aquamicrobium segne</name>
    <dbReference type="NCBI Taxonomy" id="469547"/>
    <lineage>
        <taxon>Bacteria</taxon>
        <taxon>Pseudomonadati</taxon>
        <taxon>Pseudomonadota</taxon>
        <taxon>Alphaproteobacteria</taxon>
        <taxon>Hyphomicrobiales</taxon>
        <taxon>Phyllobacteriaceae</taxon>
        <taxon>Aquamicrobium</taxon>
    </lineage>
</organism>
<evidence type="ECO:0000313" key="2">
    <source>
        <dbReference type="Proteomes" id="UP001596016"/>
    </source>
</evidence>
<gene>
    <name evidence="1" type="ORF">ACFPLB_01195</name>
</gene>
<sequence>MIANNAANTLPVSPANKERLFRKDIKISLDIKIAVALLMLLRMNCNKKIALKSDNACFMDIRPNTFPAS</sequence>
<proteinExistence type="predicted"/>
<accession>A0ABW0GSG9</accession>
<evidence type="ECO:0000313" key="1">
    <source>
        <dbReference type="EMBL" id="MFC5384577.1"/>
    </source>
</evidence>
<name>A0ABW0GSG9_9HYPH</name>
<reference evidence="2" key="1">
    <citation type="journal article" date="2019" name="Int. J. Syst. Evol. Microbiol.">
        <title>The Global Catalogue of Microorganisms (GCM) 10K type strain sequencing project: providing services to taxonomists for standard genome sequencing and annotation.</title>
        <authorList>
            <consortium name="The Broad Institute Genomics Platform"/>
            <consortium name="The Broad Institute Genome Sequencing Center for Infectious Disease"/>
            <person name="Wu L."/>
            <person name="Ma J."/>
        </authorList>
    </citation>
    <scope>NUCLEOTIDE SEQUENCE [LARGE SCALE GENOMIC DNA]</scope>
    <source>
        <strain evidence="2">CGMCC 4.1415</strain>
    </source>
</reference>
<keyword evidence="2" id="KW-1185">Reference proteome</keyword>
<dbReference type="EMBL" id="JBHSLL010000003">
    <property type="protein sequence ID" value="MFC5384577.1"/>
    <property type="molecule type" value="Genomic_DNA"/>
</dbReference>
<dbReference type="Proteomes" id="UP001596016">
    <property type="component" value="Unassembled WGS sequence"/>
</dbReference>
<comment type="caution">
    <text evidence="1">The sequence shown here is derived from an EMBL/GenBank/DDBJ whole genome shotgun (WGS) entry which is preliminary data.</text>
</comment>
<protein>
    <submittedName>
        <fullName evidence="1">Uncharacterized protein</fullName>
    </submittedName>
</protein>